<dbReference type="Pfam" id="PF13489">
    <property type="entry name" value="Methyltransf_23"/>
    <property type="match status" value="1"/>
</dbReference>
<gene>
    <name evidence="2" type="ORF">GCM10022207_00050</name>
</gene>
<accession>A0ABP7JFX0</accession>
<comment type="caution">
    <text evidence="2">The sequence shown here is derived from an EMBL/GenBank/DDBJ whole genome shotgun (WGS) entry which is preliminary data.</text>
</comment>
<organism evidence="2 3">
    <name type="scientific">Streptomyces lannensis</name>
    <dbReference type="NCBI Taxonomy" id="766498"/>
    <lineage>
        <taxon>Bacteria</taxon>
        <taxon>Bacillati</taxon>
        <taxon>Actinomycetota</taxon>
        <taxon>Actinomycetes</taxon>
        <taxon>Kitasatosporales</taxon>
        <taxon>Streptomycetaceae</taxon>
        <taxon>Streptomyces</taxon>
    </lineage>
</organism>
<dbReference type="EMBL" id="BAAAZA010000001">
    <property type="protein sequence ID" value="GAA3843675.1"/>
    <property type="molecule type" value="Genomic_DNA"/>
</dbReference>
<dbReference type="InterPro" id="IPR029063">
    <property type="entry name" value="SAM-dependent_MTases_sf"/>
</dbReference>
<protein>
    <submittedName>
        <fullName evidence="2">Class I SAM-dependent methyltransferase</fullName>
    </submittedName>
</protein>
<reference evidence="3" key="1">
    <citation type="journal article" date="2019" name="Int. J. Syst. Evol. Microbiol.">
        <title>The Global Catalogue of Microorganisms (GCM) 10K type strain sequencing project: providing services to taxonomists for standard genome sequencing and annotation.</title>
        <authorList>
            <consortium name="The Broad Institute Genomics Platform"/>
            <consortium name="The Broad Institute Genome Sequencing Center for Infectious Disease"/>
            <person name="Wu L."/>
            <person name="Ma J."/>
        </authorList>
    </citation>
    <scope>NUCLEOTIDE SEQUENCE [LARGE SCALE GENOMIC DNA]</scope>
    <source>
        <strain evidence="3">JCM 16578</strain>
    </source>
</reference>
<evidence type="ECO:0000313" key="2">
    <source>
        <dbReference type="EMBL" id="GAA3843675.1"/>
    </source>
</evidence>
<feature type="compositionally biased region" description="Basic and acidic residues" evidence="1">
    <location>
        <begin position="267"/>
        <end position="278"/>
    </location>
</feature>
<name>A0ABP7JFX0_9ACTN</name>
<keyword evidence="2" id="KW-0808">Transferase</keyword>
<dbReference type="SUPFAM" id="SSF53335">
    <property type="entry name" value="S-adenosyl-L-methionine-dependent methyltransferases"/>
    <property type="match status" value="1"/>
</dbReference>
<proteinExistence type="predicted"/>
<dbReference type="GO" id="GO:0032259">
    <property type="term" value="P:methylation"/>
    <property type="evidence" value="ECO:0007669"/>
    <property type="project" value="UniProtKB-KW"/>
</dbReference>
<keyword evidence="2" id="KW-0489">Methyltransferase</keyword>
<dbReference type="CDD" id="cd02440">
    <property type="entry name" value="AdoMet_MTases"/>
    <property type="match status" value="1"/>
</dbReference>
<sequence>MSGTAHGTDPSFARWTTQTGTRRHSQTVMARPARLPAQSHPADRPRPGEPWTDDPYAHALRTGRGPLFMRRLRPPVDRDDAGGEGELLPLDVERWCAAPDAADTGVLQRCAGPVLDVGCGPGRLVAALTAGGVPALGVDVSPAAVARTRQRGGAAVRRSVFDRLPGEGRWGTILLMDGNLGIGGDPLVLLARLRTVVPPGGRLLVEAAPHDVDERLTVRVEDAHGRHGRPFPWARLGATALLHTAEAVGWILTGRWADEGRSFVELHRPRSRQHDERASAGGRTEQP</sequence>
<dbReference type="Gene3D" id="3.40.50.150">
    <property type="entry name" value="Vaccinia Virus protein VP39"/>
    <property type="match status" value="1"/>
</dbReference>
<evidence type="ECO:0000313" key="3">
    <source>
        <dbReference type="Proteomes" id="UP001501563"/>
    </source>
</evidence>
<dbReference type="GO" id="GO:0008168">
    <property type="term" value="F:methyltransferase activity"/>
    <property type="evidence" value="ECO:0007669"/>
    <property type="project" value="UniProtKB-KW"/>
</dbReference>
<dbReference type="Proteomes" id="UP001501563">
    <property type="component" value="Unassembled WGS sequence"/>
</dbReference>
<evidence type="ECO:0000256" key="1">
    <source>
        <dbReference type="SAM" id="MobiDB-lite"/>
    </source>
</evidence>
<dbReference type="RefSeq" id="WP_345545253.1">
    <property type="nucleotide sequence ID" value="NZ_BAAAZA010000001.1"/>
</dbReference>
<feature type="region of interest" description="Disordered" evidence="1">
    <location>
        <begin position="267"/>
        <end position="287"/>
    </location>
</feature>
<feature type="region of interest" description="Disordered" evidence="1">
    <location>
        <begin position="1"/>
        <end position="56"/>
    </location>
</feature>
<keyword evidence="3" id="KW-1185">Reference proteome</keyword>